<keyword evidence="2" id="KW-1185">Reference proteome</keyword>
<evidence type="ECO:0000313" key="1">
    <source>
        <dbReference type="EMBL" id="CAG8571517.1"/>
    </source>
</evidence>
<evidence type="ECO:0000313" key="2">
    <source>
        <dbReference type="Proteomes" id="UP000789525"/>
    </source>
</evidence>
<gene>
    <name evidence="1" type="ORF">ACOLOM_LOCUS5625</name>
</gene>
<name>A0ACA9M5N7_9GLOM</name>
<proteinExistence type="predicted"/>
<protein>
    <submittedName>
        <fullName evidence="1">6863_t:CDS:1</fullName>
    </submittedName>
</protein>
<organism evidence="1 2">
    <name type="scientific">Acaulospora colombiana</name>
    <dbReference type="NCBI Taxonomy" id="27376"/>
    <lineage>
        <taxon>Eukaryota</taxon>
        <taxon>Fungi</taxon>
        <taxon>Fungi incertae sedis</taxon>
        <taxon>Mucoromycota</taxon>
        <taxon>Glomeromycotina</taxon>
        <taxon>Glomeromycetes</taxon>
        <taxon>Diversisporales</taxon>
        <taxon>Acaulosporaceae</taxon>
        <taxon>Acaulospora</taxon>
    </lineage>
</organism>
<dbReference type="EMBL" id="CAJVPT010010558">
    <property type="protein sequence ID" value="CAG8571517.1"/>
    <property type="molecule type" value="Genomic_DNA"/>
</dbReference>
<reference evidence="1" key="1">
    <citation type="submission" date="2021-06" db="EMBL/GenBank/DDBJ databases">
        <authorList>
            <person name="Kallberg Y."/>
            <person name="Tangrot J."/>
            <person name="Rosling A."/>
        </authorList>
    </citation>
    <scope>NUCLEOTIDE SEQUENCE</scope>
    <source>
        <strain evidence="1">CL356</strain>
    </source>
</reference>
<dbReference type="Proteomes" id="UP000789525">
    <property type="component" value="Unassembled WGS sequence"/>
</dbReference>
<comment type="caution">
    <text evidence="1">The sequence shown here is derived from an EMBL/GenBank/DDBJ whole genome shotgun (WGS) entry which is preliminary data.</text>
</comment>
<sequence length="89" mass="9636">MSGYKGRPAFHTSSVAKLATLSTSTEIVSPPESNDITTYANRGSNAGSLMKPHNKTGYADESFLEYVLATLDKIVNWAHQASTSTYFSD</sequence>
<accession>A0ACA9M5N7</accession>